<evidence type="ECO:0000313" key="3">
    <source>
        <dbReference type="Proteomes" id="UP000572212"/>
    </source>
</evidence>
<protein>
    <recommendedName>
        <fullName evidence="4">Resolvase HTH domain-containing protein</fullName>
    </recommendedName>
</protein>
<gene>
    <name evidence="2" type="ORF">GGQ92_000559</name>
</gene>
<evidence type="ECO:0000256" key="1">
    <source>
        <dbReference type="SAM" id="Phobius"/>
    </source>
</evidence>
<evidence type="ECO:0008006" key="4">
    <source>
        <dbReference type="Google" id="ProtNLM"/>
    </source>
</evidence>
<accession>A0A841RIE7</accession>
<dbReference type="Proteomes" id="UP000572212">
    <property type="component" value="Unassembled WGS sequence"/>
</dbReference>
<dbReference type="AlphaFoldDB" id="A0A841RIE7"/>
<organism evidence="2 3">
    <name type="scientific">Gracilibacillus halotolerans</name>
    <dbReference type="NCBI Taxonomy" id="74386"/>
    <lineage>
        <taxon>Bacteria</taxon>
        <taxon>Bacillati</taxon>
        <taxon>Bacillota</taxon>
        <taxon>Bacilli</taxon>
        <taxon>Bacillales</taxon>
        <taxon>Bacillaceae</taxon>
        <taxon>Gracilibacillus</taxon>
    </lineage>
</organism>
<evidence type="ECO:0000313" key="2">
    <source>
        <dbReference type="EMBL" id="MBB6511792.1"/>
    </source>
</evidence>
<comment type="caution">
    <text evidence="2">The sequence shown here is derived from an EMBL/GenBank/DDBJ whole genome shotgun (WGS) entry which is preliminary data.</text>
</comment>
<name>A0A841RIE7_9BACI</name>
<keyword evidence="1" id="KW-1133">Transmembrane helix</keyword>
<proteinExistence type="predicted"/>
<dbReference type="EMBL" id="JACHON010000001">
    <property type="protein sequence ID" value="MBB6511792.1"/>
    <property type="molecule type" value="Genomic_DNA"/>
</dbReference>
<keyword evidence="1" id="KW-0812">Transmembrane</keyword>
<reference evidence="2 3" key="1">
    <citation type="submission" date="2020-08" db="EMBL/GenBank/DDBJ databases">
        <title>Genomic Encyclopedia of Type Strains, Phase IV (KMG-IV): sequencing the most valuable type-strain genomes for metagenomic binning, comparative biology and taxonomic classification.</title>
        <authorList>
            <person name="Goeker M."/>
        </authorList>
    </citation>
    <scope>NUCLEOTIDE SEQUENCE [LARGE SCALE GENOMIC DNA]</scope>
    <source>
        <strain evidence="2 3">DSM 11805</strain>
    </source>
</reference>
<dbReference type="RefSeq" id="WP_184244334.1">
    <property type="nucleotide sequence ID" value="NZ_BAAACU010000022.1"/>
</dbReference>
<feature type="transmembrane region" description="Helical" evidence="1">
    <location>
        <begin position="6"/>
        <end position="23"/>
    </location>
</feature>
<keyword evidence="1" id="KW-0472">Membrane</keyword>
<keyword evidence="3" id="KW-1185">Reference proteome</keyword>
<sequence length="110" mass="12754">MIIAIISIISVAIVLLIASYFMTDKFKQLEDQLEQVSISSLQETYQLKRKIKVLEEELLVDESFVQPTEGYDTPLLREIKELHRLGYDTKSIAQQVNLDEYEVTSILNQF</sequence>